<dbReference type="InterPro" id="IPR037278">
    <property type="entry name" value="ARFGAP/RecO"/>
</dbReference>
<dbReference type="GO" id="GO:0005096">
    <property type="term" value="F:GTPase activator activity"/>
    <property type="evidence" value="ECO:0007669"/>
    <property type="project" value="UniProtKB-KW"/>
</dbReference>
<dbReference type="SUPFAM" id="SSF57863">
    <property type="entry name" value="ArfGap/RecO-like zinc finger"/>
    <property type="match status" value="1"/>
</dbReference>
<gene>
    <name evidence="8" type="primary">SMAP</name>
    <name evidence="8" type="ORF">TSPGSL018_8043</name>
</gene>
<keyword evidence="4" id="KW-0862">Zinc</keyword>
<dbReference type="InterPro" id="IPR001164">
    <property type="entry name" value="ArfGAP_dom"/>
</dbReference>
<evidence type="ECO:0000256" key="2">
    <source>
        <dbReference type="ARBA" id="ARBA00022723"/>
    </source>
</evidence>
<feature type="compositionally biased region" description="Pro residues" evidence="6">
    <location>
        <begin position="253"/>
        <end position="265"/>
    </location>
</feature>
<organism evidence="8">
    <name type="scientific">Tetraselmis sp. GSL018</name>
    <dbReference type="NCBI Taxonomy" id="582737"/>
    <lineage>
        <taxon>Eukaryota</taxon>
        <taxon>Viridiplantae</taxon>
        <taxon>Chlorophyta</taxon>
        <taxon>core chlorophytes</taxon>
        <taxon>Chlorodendrophyceae</taxon>
        <taxon>Chlorodendrales</taxon>
        <taxon>Chlorodendraceae</taxon>
        <taxon>Tetraselmis</taxon>
    </lineage>
</organism>
<dbReference type="EMBL" id="GBEZ01003776">
    <property type="protein sequence ID" value="JAC81388.1"/>
    <property type="molecule type" value="Transcribed_RNA"/>
</dbReference>
<dbReference type="InterPro" id="IPR038508">
    <property type="entry name" value="ArfGAP_dom_sf"/>
</dbReference>
<dbReference type="GO" id="GO:0008270">
    <property type="term" value="F:zinc ion binding"/>
    <property type="evidence" value="ECO:0007669"/>
    <property type="project" value="UniProtKB-KW"/>
</dbReference>
<keyword evidence="2" id="KW-0479">Metal-binding</keyword>
<evidence type="ECO:0000256" key="5">
    <source>
        <dbReference type="PROSITE-ProRule" id="PRU00288"/>
    </source>
</evidence>
<name>A0A061SAU1_9CHLO</name>
<evidence type="ECO:0000259" key="7">
    <source>
        <dbReference type="PROSITE" id="PS50115"/>
    </source>
</evidence>
<dbReference type="PROSITE" id="PS50115">
    <property type="entry name" value="ARFGAP"/>
    <property type="match status" value="1"/>
</dbReference>
<evidence type="ECO:0000313" key="8">
    <source>
        <dbReference type="EMBL" id="JAC81388.1"/>
    </source>
</evidence>
<dbReference type="FunFam" id="1.10.220.150:FF:000009">
    <property type="entry name" value="stromal membrane-associated protein 1 isoform X1"/>
    <property type="match status" value="1"/>
</dbReference>
<evidence type="ECO:0000256" key="4">
    <source>
        <dbReference type="ARBA" id="ARBA00022833"/>
    </source>
</evidence>
<keyword evidence="1" id="KW-0343">GTPase activation</keyword>
<sequence length="408" mass="43358">MASKRDVSKEQNERHKRILRTLLKKDENRCCADCHARGPTWASVNLGVFLCLQCSGIHRSLGVHVSVVRSTNLDTWLPEQVAFLQRMDNQKASEYWEAALPRNFRRPQDAQQQELERFVRDKYIGQLYRDRDMPPPTIANYKEHPLTAADSAPAPEPPATAAPATLAPLAASKPPAPEPPSEMLGDLLSLDDGPPAAQEAAKEDAAWAPFEEAPTAAPSSGAAAAAAAPDPFASPGVTTPDAVVSAPAADSPTAPPADPFAPPSAAPAAPSVDTPAPPPRAKMSTEDIMKLYDAPAATPLGFAPGMAPAPAWHPAAHGSPWGGAMPQTPPPFQGAHHPETLYRLAANNGPPQPYPAGPYAAPPQPMQFPAWPQQHHHAAPPAHWHVGRGMMPPAQMPAQPNGFGSFRQ</sequence>
<dbReference type="PANTHER" id="PTHR46419:SF2">
    <property type="entry name" value="ADP-RIBOSYLATION FACTOR GTPASE-ACTIVATING PROTEIN AGD5"/>
    <property type="match status" value="1"/>
</dbReference>
<dbReference type="InterPro" id="IPR044520">
    <property type="entry name" value="ARF_GAP_AGD5/15"/>
</dbReference>
<protein>
    <submittedName>
        <fullName evidence="8">Stromal membrane-associated protein</fullName>
    </submittedName>
</protein>
<dbReference type="AlphaFoldDB" id="A0A061SAU1"/>
<proteinExistence type="predicted"/>
<feature type="region of interest" description="Disordered" evidence="6">
    <location>
        <begin position="169"/>
        <end position="282"/>
    </location>
</feature>
<dbReference type="PANTHER" id="PTHR46419">
    <property type="entry name" value="ADP-RIBOSYLATION FACTOR GTPASE-ACTIVATING PROTEIN AGD5"/>
    <property type="match status" value="1"/>
</dbReference>
<keyword evidence="3 5" id="KW-0863">Zinc-finger</keyword>
<dbReference type="CDD" id="cd08204">
    <property type="entry name" value="ArfGap"/>
    <property type="match status" value="1"/>
</dbReference>
<feature type="domain" description="Arf-GAP" evidence="7">
    <location>
        <begin position="16"/>
        <end position="123"/>
    </location>
</feature>
<dbReference type="Gene3D" id="1.10.220.150">
    <property type="entry name" value="Arf GTPase activating protein"/>
    <property type="match status" value="1"/>
</dbReference>
<dbReference type="PRINTS" id="PR00405">
    <property type="entry name" value="REVINTRACTNG"/>
</dbReference>
<reference evidence="8" key="1">
    <citation type="submission" date="2014-05" db="EMBL/GenBank/DDBJ databases">
        <title>The transcriptome of the halophilic microalga Tetraselmis sp. GSL018 isolated from the Great Salt Lake, Utah.</title>
        <authorList>
            <person name="Jinkerson R.E."/>
            <person name="D'Adamo S."/>
            <person name="Posewitz M.C."/>
        </authorList>
    </citation>
    <scope>NUCLEOTIDE SEQUENCE</scope>
    <source>
        <strain evidence="8">GSL018</strain>
    </source>
</reference>
<dbReference type="Pfam" id="PF01412">
    <property type="entry name" value="ArfGap"/>
    <property type="match status" value="1"/>
</dbReference>
<accession>A0A061SAU1</accession>
<evidence type="ECO:0000256" key="3">
    <source>
        <dbReference type="ARBA" id="ARBA00022771"/>
    </source>
</evidence>
<feature type="compositionally biased region" description="Low complexity" evidence="6">
    <location>
        <begin position="181"/>
        <end position="199"/>
    </location>
</feature>
<dbReference type="SMART" id="SM00105">
    <property type="entry name" value="ArfGap"/>
    <property type="match status" value="1"/>
</dbReference>
<feature type="compositionally biased region" description="Low complexity" evidence="6">
    <location>
        <begin position="206"/>
        <end position="252"/>
    </location>
</feature>
<evidence type="ECO:0000256" key="6">
    <source>
        <dbReference type="SAM" id="MobiDB-lite"/>
    </source>
</evidence>
<evidence type="ECO:0000256" key="1">
    <source>
        <dbReference type="ARBA" id="ARBA00022468"/>
    </source>
</evidence>